<name>X1QKP3_9ZZZZ</name>
<dbReference type="AlphaFoldDB" id="X1QKP3"/>
<accession>X1QKP3</accession>
<feature type="non-terminal residue" evidence="1">
    <location>
        <position position="114"/>
    </location>
</feature>
<sequence length="114" mass="12879">FYWKRYYELPVEACKGAYYVTLDKGGEAGIEPIWEGTGDEDWQYIEEEDTGEYPHPPKVVFFNINKEVPKGTGNLVIHYFTKTAPENVVADILVLAGVPTAADLEFEATNIFID</sequence>
<gene>
    <name evidence="1" type="ORF">S06H3_64665</name>
</gene>
<evidence type="ECO:0000313" key="1">
    <source>
        <dbReference type="EMBL" id="GAI55381.1"/>
    </source>
</evidence>
<feature type="non-terminal residue" evidence="1">
    <location>
        <position position="1"/>
    </location>
</feature>
<protein>
    <submittedName>
        <fullName evidence="1">Uncharacterized protein</fullName>
    </submittedName>
</protein>
<comment type="caution">
    <text evidence="1">The sequence shown here is derived from an EMBL/GenBank/DDBJ whole genome shotgun (WGS) entry which is preliminary data.</text>
</comment>
<organism evidence="1">
    <name type="scientific">marine sediment metagenome</name>
    <dbReference type="NCBI Taxonomy" id="412755"/>
    <lineage>
        <taxon>unclassified sequences</taxon>
        <taxon>metagenomes</taxon>
        <taxon>ecological metagenomes</taxon>
    </lineage>
</organism>
<proteinExistence type="predicted"/>
<dbReference type="EMBL" id="BARV01043270">
    <property type="protein sequence ID" value="GAI55381.1"/>
    <property type="molecule type" value="Genomic_DNA"/>
</dbReference>
<reference evidence="1" key="1">
    <citation type="journal article" date="2014" name="Front. Microbiol.">
        <title>High frequency of phylogenetically diverse reductive dehalogenase-homologous genes in deep subseafloor sedimentary metagenomes.</title>
        <authorList>
            <person name="Kawai M."/>
            <person name="Futagami T."/>
            <person name="Toyoda A."/>
            <person name="Takaki Y."/>
            <person name="Nishi S."/>
            <person name="Hori S."/>
            <person name="Arai W."/>
            <person name="Tsubouchi T."/>
            <person name="Morono Y."/>
            <person name="Uchiyama I."/>
            <person name="Ito T."/>
            <person name="Fujiyama A."/>
            <person name="Inagaki F."/>
            <person name="Takami H."/>
        </authorList>
    </citation>
    <scope>NUCLEOTIDE SEQUENCE</scope>
    <source>
        <strain evidence="1">Expedition CK06-06</strain>
    </source>
</reference>